<dbReference type="PROSITE" id="PS50801">
    <property type="entry name" value="STAS"/>
    <property type="match status" value="1"/>
</dbReference>
<name>A0AAE1EA30_9GAST</name>
<comment type="caution">
    <text evidence="7">The sequence shown here is derived from an EMBL/GenBank/DDBJ whole genome shotgun (WGS) entry which is preliminary data.</text>
</comment>
<evidence type="ECO:0000313" key="8">
    <source>
        <dbReference type="Proteomes" id="UP001283361"/>
    </source>
</evidence>
<organism evidence="7 8">
    <name type="scientific">Elysia crispata</name>
    <name type="common">lettuce slug</name>
    <dbReference type="NCBI Taxonomy" id="231223"/>
    <lineage>
        <taxon>Eukaryota</taxon>
        <taxon>Metazoa</taxon>
        <taxon>Spiralia</taxon>
        <taxon>Lophotrochozoa</taxon>
        <taxon>Mollusca</taxon>
        <taxon>Gastropoda</taxon>
        <taxon>Heterobranchia</taxon>
        <taxon>Euthyneura</taxon>
        <taxon>Panpulmonata</taxon>
        <taxon>Sacoglossa</taxon>
        <taxon>Placobranchoidea</taxon>
        <taxon>Plakobranchidae</taxon>
        <taxon>Elysia</taxon>
    </lineage>
</organism>
<keyword evidence="3" id="KW-0479">Metal-binding</keyword>
<keyword evidence="8" id="KW-1185">Reference proteome</keyword>
<evidence type="ECO:0000313" key="7">
    <source>
        <dbReference type="EMBL" id="KAK3798418.1"/>
    </source>
</evidence>
<comment type="cofactor">
    <cofactor evidence="1">
        <name>Mg(2+)</name>
        <dbReference type="ChEBI" id="CHEBI:18420"/>
    </cofactor>
</comment>
<dbReference type="InterPro" id="IPR006355">
    <property type="entry name" value="LHPP/HDHD2"/>
</dbReference>
<dbReference type="InterPro" id="IPR036412">
    <property type="entry name" value="HAD-like_sf"/>
</dbReference>
<dbReference type="Pfam" id="PF13344">
    <property type="entry name" value="Hydrolase_6"/>
    <property type="match status" value="1"/>
</dbReference>
<gene>
    <name evidence="7" type="ORF">RRG08_047329</name>
</gene>
<dbReference type="PANTHER" id="PTHR19288:SF46">
    <property type="entry name" value="HALOACID DEHALOGENASE-LIKE HYDROLASE DOMAIN-CONTAINING PROTEIN 2"/>
    <property type="match status" value="1"/>
</dbReference>
<dbReference type="AlphaFoldDB" id="A0AAE1EA30"/>
<dbReference type="EMBL" id="JAWDGP010000681">
    <property type="protein sequence ID" value="KAK3798418.1"/>
    <property type="molecule type" value="Genomic_DNA"/>
</dbReference>
<dbReference type="Gene3D" id="3.40.50.1000">
    <property type="entry name" value="HAD superfamily/HAD-like"/>
    <property type="match status" value="2"/>
</dbReference>
<dbReference type="FunFam" id="3.40.50.1000:FF:000060">
    <property type="entry name" value="Haloacid dehalogenase-like hydrolase domain-containing protein 2"/>
    <property type="match status" value="1"/>
</dbReference>
<dbReference type="InterPro" id="IPR023214">
    <property type="entry name" value="HAD_sf"/>
</dbReference>
<dbReference type="InterPro" id="IPR006357">
    <property type="entry name" value="HAD-SF_hydro_IIA"/>
</dbReference>
<accession>A0AAE1EA30</accession>
<reference evidence="7" key="1">
    <citation type="journal article" date="2023" name="G3 (Bethesda)">
        <title>A reference genome for the long-term kleptoplast-retaining sea slug Elysia crispata morphotype clarki.</title>
        <authorList>
            <person name="Eastman K.E."/>
            <person name="Pendleton A.L."/>
            <person name="Shaikh M.A."/>
            <person name="Suttiyut T."/>
            <person name="Ogas R."/>
            <person name="Tomko P."/>
            <person name="Gavelis G."/>
            <person name="Widhalm J.R."/>
            <person name="Wisecaver J.H."/>
        </authorList>
    </citation>
    <scope>NUCLEOTIDE SEQUENCE</scope>
    <source>
        <strain evidence="7">ECLA1</strain>
    </source>
</reference>
<evidence type="ECO:0000256" key="1">
    <source>
        <dbReference type="ARBA" id="ARBA00001946"/>
    </source>
</evidence>
<feature type="domain" description="STAS" evidence="6">
    <location>
        <begin position="1"/>
        <end position="82"/>
    </location>
</feature>
<dbReference type="Pfam" id="PF13242">
    <property type="entry name" value="Hydrolase_like"/>
    <property type="match status" value="1"/>
</dbReference>
<dbReference type="InterPro" id="IPR002645">
    <property type="entry name" value="STAS_dom"/>
</dbReference>
<evidence type="ECO:0000256" key="4">
    <source>
        <dbReference type="ARBA" id="ARBA00022842"/>
    </source>
</evidence>
<dbReference type="SUPFAM" id="SSF56784">
    <property type="entry name" value="HAD-like"/>
    <property type="match status" value="1"/>
</dbReference>
<evidence type="ECO:0000256" key="2">
    <source>
        <dbReference type="ARBA" id="ARBA00007958"/>
    </source>
</evidence>
<dbReference type="NCBIfam" id="TIGR01460">
    <property type="entry name" value="HAD-SF-IIA"/>
    <property type="match status" value="1"/>
</dbReference>
<dbReference type="NCBIfam" id="TIGR01458">
    <property type="entry name" value="HAD-SF-IIA-hyp3"/>
    <property type="match status" value="1"/>
</dbReference>
<dbReference type="GO" id="GO:0005737">
    <property type="term" value="C:cytoplasm"/>
    <property type="evidence" value="ECO:0007669"/>
    <property type="project" value="TreeGrafter"/>
</dbReference>
<evidence type="ECO:0000256" key="5">
    <source>
        <dbReference type="ARBA" id="ARBA00039666"/>
    </source>
</evidence>
<proteinExistence type="inferred from homology"/>
<keyword evidence="4" id="KW-0460">Magnesium</keyword>
<comment type="similarity">
    <text evidence="2">Belongs to the HAD-like hydrolase superfamily.</text>
</comment>
<protein>
    <recommendedName>
        <fullName evidence="5">Haloacid dehalogenase-like hydrolase domain-containing protein 2</fullName>
    </recommendedName>
</protein>
<dbReference type="GO" id="GO:0046872">
    <property type="term" value="F:metal ion binding"/>
    <property type="evidence" value="ECO:0007669"/>
    <property type="project" value="UniProtKB-KW"/>
</dbReference>
<dbReference type="GO" id="GO:0016791">
    <property type="term" value="F:phosphatase activity"/>
    <property type="evidence" value="ECO:0007669"/>
    <property type="project" value="InterPro"/>
</dbReference>
<dbReference type="Proteomes" id="UP001283361">
    <property type="component" value="Unassembled WGS sequence"/>
</dbReference>
<evidence type="ECO:0000256" key="3">
    <source>
        <dbReference type="ARBA" id="ARBA00022723"/>
    </source>
</evidence>
<evidence type="ECO:0000259" key="6">
    <source>
        <dbReference type="PROSITE" id="PS50801"/>
    </source>
</evidence>
<dbReference type="PANTHER" id="PTHR19288">
    <property type="entry name" value="4-NITROPHENYLPHOSPHATASE-RELATED"/>
    <property type="match status" value="1"/>
</dbReference>
<sequence>MSKIKAVLIDLSGTLHIDNDPTPGAVAALTKLQATPGLKLRYVTNTTNESKRALMERLTNIGFMDVTEDKVFTSLSAARTLLENQELRAYFLVDKNAMEDFKGISEEDPNAVVVGLAPEEFAYENLNKAMRLLHNDAKLIAIHKARYYQRKDGRALGPGPFVAALEYASDVQATVVGKPSEKFFLSAIAEFGCSPQECVMIGDDVRDDVGGAQAAGMHGILVKTGKYREGDESKISPSPFRVVDNFAEAVEVIQTML</sequence>
<dbReference type="CDD" id="cd07509">
    <property type="entry name" value="HAD_PPase"/>
    <property type="match status" value="1"/>
</dbReference>